<dbReference type="InterPro" id="IPR012677">
    <property type="entry name" value="Nucleotide-bd_a/b_plait_sf"/>
</dbReference>
<feature type="domain" description="Mei2-like C-terminal RNA recognition motif" evidence="2">
    <location>
        <begin position="106"/>
        <end position="213"/>
    </location>
</feature>
<proteinExistence type="predicted"/>
<gene>
    <name evidence="3" type="ORF">OSB04_001412</name>
</gene>
<organism evidence="3 4">
    <name type="scientific">Centaurea solstitialis</name>
    <name type="common">yellow star-thistle</name>
    <dbReference type="NCBI Taxonomy" id="347529"/>
    <lineage>
        <taxon>Eukaryota</taxon>
        <taxon>Viridiplantae</taxon>
        <taxon>Streptophyta</taxon>
        <taxon>Embryophyta</taxon>
        <taxon>Tracheophyta</taxon>
        <taxon>Spermatophyta</taxon>
        <taxon>Magnoliopsida</taxon>
        <taxon>eudicotyledons</taxon>
        <taxon>Gunneridae</taxon>
        <taxon>Pentapetalae</taxon>
        <taxon>asterids</taxon>
        <taxon>campanulids</taxon>
        <taxon>Asterales</taxon>
        <taxon>Asteraceae</taxon>
        <taxon>Carduoideae</taxon>
        <taxon>Cardueae</taxon>
        <taxon>Centaureinae</taxon>
        <taxon>Centaurea</taxon>
    </lineage>
</organism>
<dbReference type="Pfam" id="PF04059">
    <property type="entry name" value="RRM_2"/>
    <property type="match status" value="1"/>
</dbReference>
<dbReference type="Proteomes" id="UP001172457">
    <property type="component" value="Chromosome 1"/>
</dbReference>
<dbReference type="InterPro" id="IPR007201">
    <property type="entry name" value="Mei2-like_Rrm_C"/>
</dbReference>
<dbReference type="AlphaFoldDB" id="A0AA38WUX5"/>
<dbReference type="EMBL" id="JARYMX010000001">
    <property type="protein sequence ID" value="KAJ9565446.1"/>
    <property type="molecule type" value="Genomic_DNA"/>
</dbReference>
<accession>A0AA38WUX5</accession>
<evidence type="ECO:0000256" key="1">
    <source>
        <dbReference type="SAM" id="MobiDB-lite"/>
    </source>
</evidence>
<evidence type="ECO:0000313" key="3">
    <source>
        <dbReference type="EMBL" id="KAJ9565446.1"/>
    </source>
</evidence>
<evidence type="ECO:0000313" key="4">
    <source>
        <dbReference type="Proteomes" id="UP001172457"/>
    </source>
</evidence>
<name>A0AA38WUX5_9ASTR</name>
<evidence type="ECO:0000259" key="2">
    <source>
        <dbReference type="Pfam" id="PF04059"/>
    </source>
</evidence>
<dbReference type="InterPro" id="IPR035979">
    <property type="entry name" value="RBD_domain_sf"/>
</dbReference>
<dbReference type="GO" id="GO:0003676">
    <property type="term" value="F:nucleic acid binding"/>
    <property type="evidence" value="ECO:0007669"/>
    <property type="project" value="InterPro"/>
</dbReference>
<feature type="compositionally biased region" description="Basic residues" evidence="1">
    <location>
        <begin position="58"/>
        <end position="67"/>
    </location>
</feature>
<reference evidence="3" key="1">
    <citation type="submission" date="2023-03" db="EMBL/GenBank/DDBJ databases">
        <title>Chromosome-scale reference genome and RAD-based genetic map of yellow starthistle (Centaurea solstitialis) reveal putative structural variation and QTLs associated with invader traits.</title>
        <authorList>
            <person name="Reatini B."/>
            <person name="Cang F.A."/>
            <person name="Jiang Q."/>
            <person name="Mckibben M.T.W."/>
            <person name="Barker M.S."/>
            <person name="Rieseberg L.H."/>
            <person name="Dlugosch K.M."/>
        </authorList>
    </citation>
    <scope>NUCLEOTIDE SEQUENCE</scope>
    <source>
        <strain evidence="3">CAN-66</strain>
        <tissue evidence="3">Leaf</tissue>
    </source>
</reference>
<comment type="caution">
    <text evidence="3">The sequence shown here is derived from an EMBL/GenBank/DDBJ whole genome shotgun (WGS) entry which is preliminary data.</text>
</comment>
<sequence length="253" mass="28451">MEDSTHTPTPRLNPNAPPFYPSSFRHLPPTTDQTLPPPKACSLRYSSLTPVPTGPRIRGGRSGRRPARAPAVGRGNGGNGGGGQPLWRRRGVQREIMPLDPDQNSTSVMIRNIPNNYTRKLLVEFLENHCKNENENENNKNAIPSSFDFLYLPVDFKHRLNAGYAFVNFTSSDAAWRFHKSIKGKHWDLFQSKKIADVTRAKIQGKEALVKNFERMQLRSPSSEYLPVWFDPPRDGCSPPSSSMKMHTIGSVQ</sequence>
<protein>
    <recommendedName>
        <fullName evidence="2">Mei2-like C-terminal RNA recognition motif domain-containing protein</fullName>
    </recommendedName>
</protein>
<dbReference type="SUPFAM" id="SSF54928">
    <property type="entry name" value="RNA-binding domain, RBD"/>
    <property type="match status" value="1"/>
</dbReference>
<keyword evidence="4" id="KW-1185">Reference proteome</keyword>
<dbReference type="Gene3D" id="3.30.70.330">
    <property type="match status" value="1"/>
</dbReference>
<feature type="compositionally biased region" description="Polar residues" evidence="1">
    <location>
        <begin position="1"/>
        <end position="12"/>
    </location>
</feature>
<feature type="compositionally biased region" description="Gly residues" evidence="1">
    <location>
        <begin position="74"/>
        <end position="84"/>
    </location>
</feature>
<feature type="region of interest" description="Disordered" evidence="1">
    <location>
        <begin position="1"/>
        <end position="86"/>
    </location>
</feature>